<dbReference type="EMBL" id="JAPVEB010000004">
    <property type="protein sequence ID" value="KAJ5265094.1"/>
    <property type="molecule type" value="Genomic_DNA"/>
</dbReference>
<dbReference type="Gene3D" id="3.40.50.720">
    <property type="entry name" value="NAD(P)-binding Rossmann-like Domain"/>
    <property type="match status" value="1"/>
</dbReference>
<dbReference type="SFLD" id="SFLDS00036">
    <property type="entry name" value="Aromatic_Prenyltransferase"/>
    <property type="match status" value="1"/>
</dbReference>
<dbReference type="Gene3D" id="3.90.180.10">
    <property type="entry name" value="Medium-chain alcohol dehydrogenases, catalytic domain"/>
    <property type="match status" value="1"/>
</dbReference>
<dbReference type="SUPFAM" id="SSF50129">
    <property type="entry name" value="GroES-like"/>
    <property type="match status" value="1"/>
</dbReference>
<evidence type="ECO:0008006" key="4">
    <source>
        <dbReference type="Google" id="ProtNLM"/>
    </source>
</evidence>
<dbReference type="Pfam" id="PF11991">
    <property type="entry name" value="Trp_DMAT"/>
    <property type="match status" value="1"/>
</dbReference>
<dbReference type="PANTHER" id="PTHR40627">
    <property type="entry name" value="INDOLE PRENYLTRANSFERASE TDIB-RELATED"/>
    <property type="match status" value="1"/>
</dbReference>
<evidence type="ECO:0000313" key="2">
    <source>
        <dbReference type="EMBL" id="KAJ5265094.1"/>
    </source>
</evidence>
<dbReference type="Proteomes" id="UP001220256">
    <property type="component" value="Unassembled WGS sequence"/>
</dbReference>
<sequence length="724" mass="78719">MTVESSTYPSETSQPNAKEYWSRHLRSVLAPLFEAANTYSAADQQAHLKFIDEHVAPNLGPLPGEPRGAYTTPSSLVGSPFDPSINLVSSGQAKVRFDFDVIGPAERTGPDPFAEKQSREILHRLAEVVGADTQWMNGLMDALYLTSEENEIALAKMPPGVAIPPSSVGFDFDGPKKTLKFYIPGVRKGLATGRPFGDIILETLRSLEPLGSELTPALDLIASYISTCKHDAILPLVGIDCVDPKTRKDARVKCYIHTSGNSFAVVRDVLTLGGRLTDETSLKRVEILKTIWPMLINEPEGLNTADESWSKPERINRTGYSGIQYTVEITPGKAIPDTKIYVPLFQYTDSSEVAERNFESVLKKLDNEWGHSGRYRKTMQSIFTDVDNYGQTYASFSYSEKKHPTIPMNAVRVTSWTAPPEHISVPSPPAPSPSQLQLKVLSVGIPPVVRLRARGLHPTVRNAVLPFDPSIDGVGQDGATGDLYYITPLAAPLLAERANVERCQVVKLEDGVDPATVAGLMNPVSSSWMALRCRVNGGCQGRTVVIVGATSASGRAAAIVARYLGARRIIGISRNQETLAGVEGLDDRVLLSTPFVLPPDIGPLHIILDYVGGTIAAKVLETAEVEPGIELQYIQVGGLAAEETPMLKLLPPHLISSKPICIRGSGMGSFTKQDLKNEMDGLIGLITKMERPFEILGIPLSDVQSAWKSEEVKPKRLVVLPHPE</sequence>
<protein>
    <recommendedName>
        <fullName evidence="4">Enoyl reductase (ER) domain-containing protein</fullName>
    </recommendedName>
</protein>
<dbReference type="SUPFAM" id="SSF51735">
    <property type="entry name" value="NAD(P)-binding Rossmann-fold domains"/>
    <property type="match status" value="1"/>
</dbReference>
<dbReference type="InterPro" id="IPR017795">
    <property type="entry name" value="ABBA_NscD-like"/>
</dbReference>
<reference evidence="2 3" key="1">
    <citation type="journal article" date="2023" name="IMA Fungus">
        <title>Comparative genomic study of the Penicillium genus elucidates a diverse pangenome and 15 lateral gene transfer events.</title>
        <authorList>
            <person name="Petersen C."/>
            <person name="Sorensen T."/>
            <person name="Nielsen M.R."/>
            <person name="Sondergaard T.E."/>
            <person name="Sorensen J.L."/>
            <person name="Fitzpatrick D.A."/>
            <person name="Frisvad J.C."/>
            <person name="Nielsen K.L."/>
        </authorList>
    </citation>
    <scope>NUCLEOTIDE SEQUENCE [LARGE SCALE GENOMIC DNA]</scope>
    <source>
        <strain evidence="2 3">IBT 3361</strain>
    </source>
</reference>
<evidence type="ECO:0000256" key="1">
    <source>
        <dbReference type="ARBA" id="ARBA00022679"/>
    </source>
</evidence>
<keyword evidence="3" id="KW-1185">Reference proteome</keyword>
<dbReference type="InterPro" id="IPR011032">
    <property type="entry name" value="GroES-like_sf"/>
</dbReference>
<dbReference type="CDD" id="cd13929">
    <property type="entry name" value="PT-DMATS_CymD"/>
    <property type="match status" value="1"/>
</dbReference>
<keyword evidence="1" id="KW-0808">Transferase</keyword>
<dbReference type="InterPro" id="IPR033964">
    <property type="entry name" value="ABBA"/>
</dbReference>
<accession>A0ABQ8WFL5</accession>
<comment type="caution">
    <text evidence="2">The sequence shown here is derived from an EMBL/GenBank/DDBJ whole genome shotgun (WGS) entry which is preliminary data.</text>
</comment>
<name>A0ABQ8WFL5_PENCH</name>
<gene>
    <name evidence="2" type="ORF">N7505_007887</name>
</gene>
<evidence type="ECO:0000313" key="3">
    <source>
        <dbReference type="Proteomes" id="UP001220256"/>
    </source>
</evidence>
<dbReference type="NCBIfam" id="TIGR03429">
    <property type="entry name" value="arom_pren_DMATS"/>
    <property type="match status" value="1"/>
</dbReference>
<dbReference type="PANTHER" id="PTHR40627:SF5">
    <property type="entry name" value="INDOLE PRENYLTRANSFERASE TDIB"/>
    <property type="match status" value="1"/>
</dbReference>
<organism evidence="2 3">
    <name type="scientific">Penicillium chrysogenum</name>
    <name type="common">Penicillium notatum</name>
    <dbReference type="NCBI Taxonomy" id="5076"/>
    <lineage>
        <taxon>Eukaryota</taxon>
        <taxon>Fungi</taxon>
        <taxon>Dikarya</taxon>
        <taxon>Ascomycota</taxon>
        <taxon>Pezizomycotina</taxon>
        <taxon>Eurotiomycetes</taxon>
        <taxon>Eurotiomycetidae</taxon>
        <taxon>Eurotiales</taxon>
        <taxon>Aspergillaceae</taxon>
        <taxon>Penicillium</taxon>
        <taxon>Penicillium chrysogenum species complex</taxon>
    </lineage>
</organism>
<proteinExistence type="predicted"/>
<dbReference type="InterPro" id="IPR036291">
    <property type="entry name" value="NAD(P)-bd_dom_sf"/>
</dbReference>